<dbReference type="KEGG" id="fls:GLV81_10685"/>
<gene>
    <name evidence="1" type="ORF">GLV81_10685</name>
</gene>
<sequence>MIELAAELADFMPEEGAKRLFIDVDFVVDAKGNVVNVKPGTRANNEMNNLIIDRFEAMPAWAPALRQDKAVPMKLVQNIMVEAKPKAAVKAEEEEE</sequence>
<proteinExistence type="predicted"/>
<organism evidence="1 2">
    <name type="scientific">Phnomibacter ginsenosidimutans</name>
    <dbReference type="NCBI Taxonomy" id="2676868"/>
    <lineage>
        <taxon>Bacteria</taxon>
        <taxon>Pseudomonadati</taxon>
        <taxon>Bacteroidota</taxon>
        <taxon>Chitinophagia</taxon>
        <taxon>Chitinophagales</taxon>
        <taxon>Chitinophagaceae</taxon>
        <taxon>Phnomibacter</taxon>
    </lineage>
</organism>
<protein>
    <recommendedName>
        <fullName evidence="3">TonB C-terminal domain-containing protein</fullName>
    </recommendedName>
</protein>
<reference evidence="1 2" key="1">
    <citation type="submission" date="2019-11" db="EMBL/GenBank/DDBJ databases">
        <authorList>
            <person name="Im W.T."/>
        </authorList>
    </citation>
    <scope>NUCLEOTIDE SEQUENCE [LARGE SCALE GENOMIC DNA]</scope>
    <source>
        <strain evidence="1 2">SB-02</strain>
    </source>
</reference>
<dbReference type="Proteomes" id="UP000426027">
    <property type="component" value="Chromosome"/>
</dbReference>
<keyword evidence="2" id="KW-1185">Reference proteome</keyword>
<dbReference type="EMBL" id="CP046566">
    <property type="protein sequence ID" value="QGW28507.1"/>
    <property type="molecule type" value="Genomic_DNA"/>
</dbReference>
<evidence type="ECO:0000313" key="1">
    <source>
        <dbReference type="EMBL" id="QGW28507.1"/>
    </source>
</evidence>
<evidence type="ECO:0008006" key="3">
    <source>
        <dbReference type="Google" id="ProtNLM"/>
    </source>
</evidence>
<dbReference type="AlphaFoldDB" id="A0A6I6G7Y2"/>
<name>A0A6I6G7Y2_9BACT</name>
<accession>A0A6I6G7Y2</accession>
<evidence type="ECO:0000313" key="2">
    <source>
        <dbReference type="Proteomes" id="UP000426027"/>
    </source>
</evidence>